<dbReference type="Proteomes" id="UP000606786">
    <property type="component" value="Unassembled WGS sequence"/>
</dbReference>
<protein>
    <submittedName>
        <fullName evidence="1">(Mediterranean fruit fly) hypothetical protein</fullName>
    </submittedName>
</protein>
<reference evidence="1" key="1">
    <citation type="submission" date="2020-11" db="EMBL/GenBank/DDBJ databases">
        <authorList>
            <person name="Whitehead M."/>
        </authorList>
    </citation>
    <scope>NUCLEOTIDE SEQUENCE</scope>
    <source>
        <strain evidence="1">EGII</strain>
    </source>
</reference>
<sequence length="110" mass="12223">MFQKSGCTSHAQVCGAVYATVPGSKSKSNPPPSAYATSHMRKYKAKVNIKISAATSSTLHIILVHKDERTDIHSRRSHEHLPHSVVDYSYITMLEVLPLQHATEHHFTTS</sequence>
<organism evidence="1 2">
    <name type="scientific">Ceratitis capitata</name>
    <name type="common">Mediterranean fruit fly</name>
    <name type="synonym">Tephritis capitata</name>
    <dbReference type="NCBI Taxonomy" id="7213"/>
    <lineage>
        <taxon>Eukaryota</taxon>
        <taxon>Metazoa</taxon>
        <taxon>Ecdysozoa</taxon>
        <taxon>Arthropoda</taxon>
        <taxon>Hexapoda</taxon>
        <taxon>Insecta</taxon>
        <taxon>Pterygota</taxon>
        <taxon>Neoptera</taxon>
        <taxon>Endopterygota</taxon>
        <taxon>Diptera</taxon>
        <taxon>Brachycera</taxon>
        <taxon>Muscomorpha</taxon>
        <taxon>Tephritoidea</taxon>
        <taxon>Tephritidae</taxon>
        <taxon>Ceratitis</taxon>
        <taxon>Ceratitis</taxon>
    </lineage>
</organism>
<accession>A0A811V4S8</accession>
<comment type="caution">
    <text evidence="1">The sequence shown here is derived from an EMBL/GenBank/DDBJ whole genome shotgun (WGS) entry which is preliminary data.</text>
</comment>
<proteinExistence type="predicted"/>
<dbReference type="AlphaFoldDB" id="A0A811V4S8"/>
<evidence type="ECO:0000313" key="2">
    <source>
        <dbReference type="Proteomes" id="UP000606786"/>
    </source>
</evidence>
<evidence type="ECO:0000313" key="1">
    <source>
        <dbReference type="EMBL" id="CAD7004857.1"/>
    </source>
</evidence>
<name>A0A811V4S8_CERCA</name>
<keyword evidence="2" id="KW-1185">Reference proteome</keyword>
<gene>
    <name evidence="1" type="ORF">CCAP1982_LOCUS13242</name>
</gene>
<dbReference type="EMBL" id="CAJHJT010000034">
    <property type="protein sequence ID" value="CAD7004857.1"/>
    <property type="molecule type" value="Genomic_DNA"/>
</dbReference>